<reference evidence="2 3" key="1">
    <citation type="journal article" date="2011" name="J. Bacteriol.">
        <title>Genome sequence of Chthoniobacter flavus Ellin428, an aerobic heterotrophic soil bacterium.</title>
        <authorList>
            <person name="Kant R."/>
            <person name="van Passel M.W."/>
            <person name="Palva A."/>
            <person name="Lucas S."/>
            <person name="Lapidus A."/>
            <person name="Glavina Del Rio T."/>
            <person name="Dalin E."/>
            <person name="Tice H."/>
            <person name="Bruce D."/>
            <person name="Goodwin L."/>
            <person name="Pitluck S."/>
            <person name="Larimer F.W."/>
            <person name="Land M.L."/>
            <person name="Hauser L."/>
            <person name="Sangwan P."/>
            <person name="de Vos W.M."/>
            <person name="Janssen P.H."/>
            <person name="Smidt H."/>
        </authorList>
    </citation>
    <scope>NUCLEOTIDE SEQUENCE [LARGE SCALE GENOMIC DNA]</scope>
    <source>
        <strain evidence="2 3">Ellin428</strain>
    </source>
</reference>
<dbReference type="Proteomes" id="UP000005824">
    <property type="component" value="Unassembled WGS sequence"/>
</dbReference>
<comment type="caution">
    <text evidence="2">The sequence shown here is derived from an EMBL/GenBank/DDBJ whole genome shotgun (WGS) entry which is preliminary data.</text>
</comment>
<protein>
    <submittedName>
        <fullName evidence="2">Uncharacterized protein</fullName>
    </submittedName>
</protein>
<gene>
    <name evidence="2" type="ORF">CfE428DRAFT_3761</name>
</gene>
<dbReference type="RefSeq" id="WP_006981086.1">
    <property type="nucleotide sequence ID" value="NZ_ABVL01000011.1"/>
</dbReference>
<organism evidence="2 3">
    <name type="scientific">Chthoniobacter flavus Ellin428</name>
    <dbReference type="NCBI Taxonomy" id="497964"/>
    <lineage>
        <taxon>Bacteria</taxon>
        <taxon>Pseudomonadati</taxon>
        <taxon>Verrucomicrobiota</taxon>
        <taxon>Spartobacteria</taxon>
        <taxon>Chthoniobacterales</taxon>
        <taxon>Chthoniobacteraceae</taxon>
        <taxon>Chthoniobacter</taxon>
    </lineage>
</organism>
<keyword evidence="3" id="KW-1185">Reference proteome</keyword>
<proteinExistence type="predicted"/>
<sequence length="461" mass="50925">MPSSAEPFDGVLTEKEWSKARDKTGLTGSLTEKVSMGKELTLFHKTKDEAAATHLLAKIGIYEQALKTKHSKDKYYAKLLKLVTEQKEAVQVGINILKNGPVIADLRKRLTKLTTGWADRVKNDTQSGASEKAFRDRLKGIRDRVTALIEEVPEGSFILNPTTVEKVVHVEKDWEQFKADLHTEKTQDDDDDEEGNEGGATTPAGKYWEKTMVPYMTGLINRALSKHPDLMLKGQPAQVIAGLLGGVRQKFEQTYDVYKIKPFQDHKPNPDDKTTTEAVNTAWTLLATAAQAASDKKADTEWFHYAPVPEKTGGGGEKKIAFTGTGPEQFDDQKAYGSLLMRLSALKADAGAAAKFLGDKKQLSAIFPYEMSYGKHEAVQTPSVVNLLGDLGNALFNEITNLRRDLRGQPPAIESARTRFGQLEQTVNGLHLPRHGETVQKAVRLFILEPLKQEITAVAGK</sequence>
<evidence type="ECO:0000256" key="1">
    <source>
        <dbReference type="SAM" id="MobiDB-lite"/>
    </source>
</evidence>
<evidence type="ECO:0000313" key="3">
    <source>
        <dbReference type="Proteomes" id="UP000005824"/>
    </source>
</evidence>
<feature type="compositionally biased region" description="Acidic residues" evidence="1">
    <location>
        <begin position="187"/>
        <end position="196"/>
    </location>
</feature>
<evidence type="ECO:0000313" key="2">
    <source>
        <dbReference type="EMBL" id="EDY18724.1"/>
    </source>
</evidence>
<dbReference type="InParanoid" id="B4D4C3"/>
<dbReference type="EMBL" id="ABVL01000011">
    <property type="protein sequence ID" value="EDY18724.1"/>
    <property type="molecule type" value="Genomic_DNA"/>
</dbReference>
<dbReference type="AlphaFoldDB" id="B4D4C3"/>
<name>B4D4C3_9BACT</name>
<feature type="region of interest" description="Disordered" evidence="1">
    <location>
        <begin position="180"/>
        <end position="205"/>
    </location>
</feature>
<accession>B4D4C3</accession>